<proteinExistence type="predicted"/>
<dbReference type="InterPro" id="IPR040338">
    <property type="entry name" value="At1g67623-like"/>
</dbReference>
<name>A0ABQ7UFT5_SOLTU</name>
<reference evidence="1 2" key="1">
    <citation type="journal article" date="2021" name="bioRxiv">
        <title>Chromosome-scale and haplotype-resolved genome assembly of a tetraploid potato cultivar.</title>
        <authorList>
            <person name="Sun H."/>
            <person name="Jiao W.-B."/>
            <person name="Krause K."/>
            <person name="Campoy J.A."/>
            <person name="Goel M."/>
            <person name="Folz-Donahue K."/>
            <person name="Kukat C."/>
            <person name="Huettel B."/>
            <person name="Schneeberger K."/>
        </authorList>
    </citation>
    <scope>NUCLEOTIDE SEQUENCE [LARGE SCALE GENOMIC DNA]</scope>
    <source>
        <strain evidence="1">SolTubOtavaFocal</strain>
        <tissue evidence="1">Leaves</tissue>
    </source>
</reference>
<evidence type="ECO:0000313" key="2">
    <source>
        <dbReference type="Proteomes" id="UP000826656"/>
    </source>
</evidence>
<dbReference type="PANTHER" id="PTHR33784:SF10">
    <property type="entry name" value="F-BOX PROTEIN"/>
    <property type="match status" value="1"/>
</dbReference>
<accession>A0ABQ7UFT5</accession>
<dbReference type="EMBL" id="JAIVGD010000019">
    <property type="protein sequence ID" value="KAH0748471.1"/>
    <property type="molecule type" value="Genomic_DNA"/>
</dbReference>
<protein>
    <submittedName>
        <fullName evidence="1">Uncharacterized protein</fullName>
    </submittedName>
</protein>
<gene>
    <name evidence="1" type="ORF">KY290_027703</name>
</gene>
<keyword evidence="2" id="KW-1185">Reference proteome</keyword>
<evidence type="ECO:0000313" key="1">
    <source>
        <dbReference type="EMBL" id="KAH0748471.1"/>
    </source>
</evidence>
<comment type="caution">
    <text evidence="1">The sequence shown here is derived from an EMBL/GenBank/DDBJ whole genome shotgun (WGS) entry which is preliminary data.</text>
</comment>
<sequence length="195" mass="22604">MMKKICASIESIEKGILLDIVERVASRSFKDFISLRLSSMLFNTLGSEESVYQKVSFEDFPIFSWSVRTREQINERASFMSRCMNAGNKEALYKVGTRQDAVKFIGQMKENLPQRREIKEWRESLINIIDNVWVSNPIFLTQRPDHCCTGEQENRVQVNGWPVDSDEELDDQPCYECACDVEVDHVFDILSKFGL</sequence>
<organism evidence="1 2">
    <name type="scientific">Solanum tuberosum</name>
    <name type="common">Potato</name>
    <dbReference type="NCBI Taxonomy" id="4113"/>
    <lineage>
        <taxon>Eukaryota</taxon>
        <taxon>Viridiplantae</taxon>
        <taxon>Streptophyta</taxon>
        <taxon>Embryophyta</taxon>
        <taxon>Tracheophyta</taxon>
        <taxon>Spermatophyta</taxon>
        <taxon>Magnoliopsida</taxon>
        <taxon>eudicotyledons</taxon>
        <taxon>Gunneridae</taxon>
        <taxon>Pentapetalae</taxon>
        <taxon>asterids</taxon>
        <taxon>lamiids</taxon>
        <taxon>Solanales</taxon>
        <taxon>Solanaceae</taxon>
        <taxon>Solanoideae</taxon>
        <taxon>Solaneae</taxon>
        <taxon>Solanum</taxon>
    </lineage>
</organism>
<dbReference type="PANTHER" id="PTHR33784">
    <property type="entry name" value="OS05G0482100 PROTEIN"/>
    <property type="match status" value="1"/>
</dbReference>
<dbReference type="Proteomes" id="UP000826656">
    <property type="component" value="Unassembled WGS sequence"/>
</dbReference>